<keyword evidence="7 13" id="KW-0472">Membrane</keyword>
<protein>
    <recommendedName>
        <fullName evidence="11">Scavenger receptor class B member 1</fullName>
    </recommendedName>
    <alternativeName>
        <fullName evidence="12">SR-BI</fullName>
    </alternativeName>
</protein>
<reference evidence="14 15" key="2">
    <citation type="submission" date="2018-11" db="EMBL/GenBank/DDBJ databases">
        <authorList>
            <consortium name="Pathogen Informatics"/>
        </authorList>
    </citation>
    <scope>NUCLEOTIDE SEQUENCE [LARGE SCALE GENOMIC DNA]</scope>
    <source>
        <strain evidence="14 15">Egypt</strain>
    </source>
</reference>
<keyword evidence="8" id="KW-1015">Disulfide bond</keyword>
<evidence type="ECO:0000313" key="15">
    <source>
        <dbReference type="Proteomes" id="UP000272942"/>
    </source>
</evidence>
<evidence type="ECO:0000256" key="8">
    <source>
        <dbReference type="ARBA" id="ARBA00023157"/>
    </source>
</evidence>
<sequence>MAIRSKPIKILLITSAALFVIVALITLVTVLIFDRLFIALLYKQLALLPGSAVYANWIKPTVPIYFSVYLFNLTNLDDVLKGAAPRLQEVGPYVYRETRERYDLEFPDENPPSVVRFKHRIFYHYVPEMSVAPPEEGLITIPNLLTAVRENSVRDVLVLSAALVTSMHTSSPKFKNLHFSPLAHSQLFL</sequence>
<evidence type="ECO:0000256" key="1">
    <source>
        <dbReference type="ARBA" id="ARBA00004189"/>
    </source>
</evidence>
<dbReference type="WBParaSite" id="ECPE_0001478201-mRNA-1">
    <property type="protein sequence ID" value="ECPE_0001478201-mRNA-1"/>
    <property type="gene ID" value="ECPE_0001478201"/>
</dbReference>
<keyword evidence="4" id="KW-1003">Cell membrane</keyword>
<keyword evidence="10" id="KW-0325">Glycoprotein</keyword>
<evidence type="ECO:0000256" key="3">
    <source>
        <dbReference type="ARBA" id="ARBA00010532"/>
    </source>
</evidence>
<evidence type="ECO:0000256" key="5">
    <source>
        <dbReference type="ARBA" id="ARBA00022692"/>
    </source>
</evidence>
<dbReference type="EMBL" id="UZAN01058412">
    <property type="protein sequence ID" value="VDP92014.1"/>
    <property type="molecule type" value="Genomic_DNA"/>
</dbReference>
<dbReference type="GO" id="GO:0005044">
    <property type="term" value="F:scavenger receptor activity"/>
    <property type="evidence" value="ECO:0007669"/>
    <property type="project" value="TreeGrafter"/>
</dbReference>
<evidence type="ECO:0000256" key="2">
    <source>
        <dbReference type="ARBA" id="ARBA00004651"/>
    </source>
</evidence>
<keyword evidence="6 13" id="KW-1133">Transmembrane helix</keyword>
<evidence type="ECO:0000313" key="16">
    <source>
        <dbReference type="WBParaSite" id="ECPE_0001478201-mRNA-1"/>
    </source>
</evidence>
<comment type="similarity">
    <text evidence="3">Belongs to the CD36 family.</text>
</comment>
<dbReference type="InterPro" id="IPR002159">
    <property type="entry name" value="CD36_fam"/>
</dbReference>
<evidence type="ECO:0000313" key="14">
    <source>
        <dbReference type="EMBL" id="VDP92014.1"/>
    </source>
</evidence>
<keyword evidence="5 13" id="KW-0812">Transmembrane</keyword>
<evidence type="ECO:0000256" key="7">
    <source>
        <dbReference type="ARBA" id="ARBA00023136"/>
    </source>
</evidence>
<reference evidence="16" key="1">
    <citation type="submission" date="2016-06" db="UniProtKB">
        <authorList>
            <consortium name="WormBaseParasite"/>
        </authorList>
    </citation>
    <scope>IDENTIFICATION</scope>
</reference>
<evidence type="ECO:0000256" key="10">
    <source>
        <dbReference type="ARBA" id="ARBA00023180"/>
    </source>
</evidence>
<dbReference type="Pfam" id="PF01130">
    <property type="entry name" value="CD36"/>
    <property type="match status" value="1"/>
</dbReference>
<dbReference type="AlphaFoldDB" id="A0A183B6A7"/>
<dbReference type="PANTHER" id="PTHR11923:SF110">
    <property type="entry name" value="SCAVENGER RECEPTOR CLASS B MEMBER 1"/>
    <property type="match status" value="1"/>
</dbReference>
<proteinExistence type="inferred from homology"/>
<gene>
    <name evidence="14" type="ORF">ECPE_LOCUS14742</name>
</gene>
<keyword evidence="9" id="KW-0675">Receptor</keyword>
<accession>A0A183B6A7</accession>
<dbReference type="PRINTS" id="PR01609">
    <property type="entry name" value="CD36FAMILY"/>
</dbReference>
<name>A0A183B6A7_9TREM</name>
<dbReference type="OrthoDB" id="18585at2759"/>
<dbReference type="GO" id="GO:0005901">
    <property type="term" value="C:caveola"/>
    <property type="evidence" value="ECO:0007669"/>
    <property type="project" value="UniProtKB-SubCell"/>
</dbReference>
<dbReference type="Proteomes" id="UP000272942">
    <property type="component" value="Unassembled WGS sequence"/>
</dbReference>
<evidence type="ECO:0000256" key="13">
    <source>
        <dbReference type="SAM" id="Phobius"/>
    </source>
</evidence>
<dbReference type="PANTHER" id="PTHR11923">
    <property type="entry name" value="SCAVENGER RECEPTOR CLASS B TYPE-1 SR-B1"/>
    <property type="match status" value="1"/>
</dbReference>
<keyword evidence="15" id="KW-1185">Reference proteome</keyword>
<evidence type="ECO:0000256" key="9">
    <source>
        <dbReference type="ARBA" id="ARBA00023170"/>
    </source>
</evidence>
<evidence type="ECO:0000256" key="4">
    <source>
        <dbReference type="ARBA" id="ARBA00022475"/>
    </source>
</evidence>
<organism evidence="16">
    <name type="scientific">Echinostoma caproni</name>
    <dbReference type="NCBI Taxonomy" id="27848"/>
    <lineage>
        <taxon>Eukaryota</taxon>
        <taxon>Metazoa</taxon>
        <taxon>Spiralia</taxon>
        <taxon>Lophotrochozoa</taxon>
        <taxon>Platyhelminthes</taxon>
        <taxon>Trematoda</taxon>
        <taxon>Digenea</taxon>
        <taxon>Plagiorchiida</taxon>
        <taxon>Echinostomata</taxon>
        <taxon>Echinostomatoidea</taxon>
        <taxon>Echinostomatidae</taxon>
        <taxon>Echinostoma</taxon>
    </lineage>
</organism>
<evidence type="ECO:0000256" key="12">
    <source>
        <dbReference type="ARBA" id="ARBA00042244"/>
    </source>
</evidence>
<feature type="transmembrane region" description="Helical" evidence="13">
    <location>
        <begin position="12"/>
        <end position="33"/>
    </location>
</feature>
<comment type="subcellular location">
    <subcellularLocation>
        <location evidence="2">Cell membrane</location>
        <topology evidence="2">Multi-pass membrane protein</topology>
    </subcellularLocation>
    <subcellularLocation>
        <location evidence="1">Membrane</location>
        <location evidence="1">Caveola</location>
        <topology evidence="1">Multi-pass membrane protein</topology>
    </subcellularLocation>
</comment>
<evidence type="ECO:0000256" key="11">
    <source>
        <dbReference type="ARBA" id="ARBA00040821"/>
    </source>
</evidence>
<evidence type="ECO:0000256" key="6">
    <source>
        <dbReference type="ARBA" id="ARBA00022989"/>
    </source>
</evidence>
<dbReference type="GO" id="GO:0005737">
    <property type="term" value="C:cytoplasm"/>
    <property type="evidence" value="ECO:0007669"/>
    <property type="project" value="TreeGrafter"/>
</dbReference>